<reference evidence="2 3" key="1">
    <citation type="submission" date="2017-02" db="EMBL/GenBank/DDBJ databases">
        <title>Genomes of Trichoderma spp. with biocontrol activity.</title>
        <authorList>
            <person name="Gardiner D."/>
            <person name="Kazan K."/>
            <person name="Vos C."/>
            <person name="Harvey P."/>
        </authorList>
    </citation>
    <scope>NUCLEOTIDE SEQUENCE [LARGE SCALE GENOMIC DNA]</scope>
    <source>
        <strain evidence="2 3">Tr1</strain>
    </source>
</reference>
<dbReference type="AlphaFoldDB" id="A0A2K0U3V6"/>
<sequence length="504" mass="57665">MAQLSDLPPQVKYTILAYLDTSFPPNPTKFPSQSRRSEMGLYASVSSEWQLFFEARLYARLVLTQCCLANFNKLVPRQRQLVRYIWLRILFGNYSCTKCPGPTSPRIRNSDLVAISESISGLFCVFNSWGTSPGNELALEISAYSPSDVTHAIKGDEYLSSDLVEMQDMTYSKGLLVDDVAHGWKDGQLIQSHDVDDFCDIRGIVGYYLPTMPFIISVAHVVTHLIIRRTTRRFITVPLIQWILQRLPNLGHFVYEPWRPLTRPGHGIVDIQHEKLISEFLPKTLENFHWFEGFNEEAMRVCLKDGPLDELWRIRADRHVSSSSLARKSISLEQLTGCYSVDAVPFFQAVDFRWNWPSLTTLSLTCSLFAMPQKRDKIAALLERIGMAAQRMPQLQTLDIWYGMRHHAAAFRHRVTDSLIIISWRGTWDLDLETQKEGIVATAWQALARLQGNRTLYIGSYRPVKMEDVTSHAAAIRLLEIGRNVIHPASLEEISRETGYYFST</sequence>
<evidence type="ECO:0000313" key="2">
    <source>
        <dbReference type="EMBL" id="PNP52475.1"/>
    </source>
</evidence>
<evidence type="ECO:0000259" key="1">
    <source>
        <dbReference type="Pfam" id="PF20183"/>
    </source>
</evidence>
<feature type="domain" description="DUF6546" evidence="1">
    <location>
        <begin position="281"/>
        <end position="487"/>
    </location>
</feature>
<dbReference type="EMBL" id="MTYI01000108">
    <property type="protein sequence ID" value="PNP52475.1"/>
    <property type="molecule type" value="Genomic_DNA"/>
</dbReference>
<dbReference type="OrthoDB" id="4688861at2759"/>
<dbReference type="Pfam" id="PF20183">
    <property type="entry name" value="DUF6546"/>
    <property type="match status" value="1"/>
</dbReference>
<evidence type="ECO:0000313" key="3">
    <source>
        <dbReference type="Proteomes" id="UP000236290"/>
    </source>
</evidence>
<proteinExistence type="predicted"/>
<dbReference type="Proteomes" id="UP000236290">
    <property type="component" value="Unassembled WGS sequence"/>
</dbReference>
<accession>A0A2K0U3V6</accession>
<dbReference type="InterPro" id="IPR046676">
    <property type="entry name" value="DUF6546"/>
</dbReference>
<gene>
    <name evidence="2" type="ORF">THARTR1_06943</name>
</gene>
<protein>
    <recommendedName>
        <fullName evidence="1">DUF6546 domain-containing protein</fullName>
    </recommendedName>
</protein>
<organism evidence="2 3">
    <name type="scientific">Trichoderma harzianum</name>
    <name type="common">Hypocrea lixii</name>
    <dbReference type="NCBI Taxonomy" id="5544"/>
    <lineage>
        <taxon>Eukaryota</taxon>
        <taxon>Fungi</taxon>
        <taxon>Dikarya</taxon>
        <taxon>Ascomycota</taxon>
        <taxon>Pezizomycotina</taxon>
        <taxon>Sordariomycetes</taxon>
        <taxon>Hypocreomycetidae</taxon>
        <taxon>Hypocreales</taxon>
        <taxon>Hypocreaceae</taxon>
        <taxon>Trichoderma</taxon>
    </lineage>
</organism>
<comment type="caution">
    <text evidence="2">The sequence shown here is derived from an EMBL/GenBank/DDBJ whole genome shotgun (WGS) entry which is preliminary data.</text>
</comment>
<name>A0A2K0U3V6_TRIHA</name>